<dbReference type="Gene3D" id="3.40.50.300">
    <property type="entry name" value="P-loop containing nucleotide triphosphate hydrolases"/>
    <property type="match status" value="1"/>
</dbReference>
<dbReference type="InterPro" id="IPR011608">
    <property type="entry name" value="PRD"/>
</dbReference>
<dbReference type="EMBL" id="CP021920">
    <property type="protein sequence ID" value="ASB88179.1"/>
    <property type="molecule type" value="Genomic_DNA"/>
</dbReference>
<dbReference type="SUPFAM" id="SSF53062">
    <property type="entry name" value="PTS system fructose IIA component-like"/>
    <property type="match status" value="1"/>
</dbReference>
<keyword evidence="11" id="KW-1185">Reference proteome</keyword>
<keyword evidence="2" id="KW-0677">Repeat</keyword>
<dbReference type="SUPFAM" id="SSF63520">
    <property type="entry name" value="PTS-regulatory domain, PRD"/>
    <property type="match status" value="2"/>
</dbReference>
<dbReference type="InterPro" id="IPR025943">
    <property type="entry name" value="Sigma_54_int_dom_ATP-bd_2"/>
</dbReference>
<dbReference type="Pfam" id="PF00158">
    <property type="entry name" value="Sigma54_activat"/>
    <property type="match status" value="1"/>
</dbReference>
<keyword evidence="6" id="KW-0238">DNA-binding</keyword>
<name>A0ABM6LG80_9BACI</name>
<dbReference type="PANTHER" id="PTHR32071">
    <property type="entry name" value="TRANSCRIPTIONAL REGULATORY PROTEIN"/>
    <property type="match status" value="1"/>
</dbReference>
<accession>A0ABM6LG80</accession>
<dbReference type="InterPro" id="IPR033887">
    <property type="entry name" value="PTS_IIA_man"/>
</dbReference>
<evidence type="ECO:0000256" key="1">
    <source>
        <dbReference type="ARBA" id="ARBA00022679"/>
    </source>
</evidence>
<evidence type="ECO:0000256" key="4">
    <source>
        <dbReference type="ARBA" id="ARBA00022777"/>
    </source>
</evidence>
<evidence type="ECO:0000256" key="2">
    <source>
        <dbReference type="ARBA" id="ARBA00022737"/>
    </source>
</evidence>
<keyword evidence="4" id="KW-0418">Kinase</keyword>
<dbReference type="PROSITE" id="PS50045">
    <property type="entry name" value="SIGMA54_INTERACT_4"/>
    <property type="match status" value="1"/>
</dbReference>
<evidence type="ECO:0000256" key="5">
    <source>
        <dbReference type="ARBA" id="ARBA00022840"/>
    </source>
</evidence>
<dbReference type="GeneID" id="92854311"/>
<dbReference type="InterPro" id="IPR003593">
    <property type="entry name" value="AAA+_ATPase"/>
</dbReference>
<dbReference type="SUPFAM" id="SSF52540">
    <property type="entry name" value="P-loop containing nucleoside triphosphate hydrolases"/>
    <property type="match status" value="1"/>
</dbReference>
<organism evidence="10 11">
    <name type="scientific">Bacillus sonorensis</name>
    <dbReference type="NCBI Taxonomy" id="119858"/>
    <lineage>
        <taxon>Bacteria</taxon>
        <taxon>Bacillati</taxon>
        <taxon>Bacillota</taxon>
        <taxon>Bacilli</taxon>
        <taxon>Bacillales</taxon>
        <taxon>Bacillaceae</taxon>
        <taxon>Bacillus</taxon>
    </lineage>
</organism>
<feature type="domain" description="Sigma-54 factor interaction" evidence="7">
    <location>
        <begin position="114"/>
        <end position="348"/>
    </location>
</feature>
<dbReference type="InterPro" id="IPR036390">
    <property type="entry name" value="WH_DNA-bd_sf"/>
</dbReference>
<dbReference type="SMART" id="SM00382">
    <property type="entry name" value="AAA"/>
    <property type="match status" value="1"/>
</dbReference>
<evidence type="ECO:0000256" key="3">
    <source>
        <dbReference type="ARBA" id="ARBA00022741"/>
    </source>
</evidence>
<dbReference type="PROSITE" id="PS00654">
    <property type="entry name" value="PRD_1"/>
    <property type="match status" value="1"/>
</dbReference>
<dbReference type="PROSITE" id="PS00676">
    <property type="entry name" value="SIGMA54_INTERACT_2"/>
    <property type="match status" value="1"/>
</dbReference>
<dbReference type="CDD" id="cd00006">
    <property type="entry name" value="PTS_IIA_man"/>
    <property type="match status" value="1"/>
</dbReference>
<dbReference type="RefSeq" id="WP_006637740.1">
    <property type="nucleotide sequence ID" value="NZ_CABJEH010000003.1"/>
</dbReference>
<keyword evidence="1" id="KW-0808">Transferase</keyword>
<proteinExistence type="predicted"/>
<evidence type="ECO:0000313" key="11">
    <source>
        <dbReference type="Proteomes" id="UP000196877"/>
    </source>
</evidence>
<dbReference type="SUPFAM" id="SSF46785">
    <property type="entry name" value="Winged helix' DNA-binding domain"/>
    <property type="match status" value="1"/>
</dbReference>
<dbReference type="InterPro" id="IPR002078">
    <property type="entry name" value="Sigma_54_int"/>
</dbReference>
<dbReference type="PROSITE" id="PS51372">
    <property type="entry name" value="PRD_2"/>
    <property type="match status" value="2"/>
</dbReference>
<dbReference type="CDD" id="cd00009">
    <property type="entry name" value="AAA"/>
    <property type="match status" value="1"/>
</dbReference>
<feature type="domain" description="PTS EIIA type-4" evidence="8">
    <location>
        <begin position="574"/>
        <end position="711"/>
    </location>
</feature>
<dbReference type="InterPro" id="IPR001550">
    <property type="entry name" value="Transcrpt_antitermin_CS"/>
</dbReference>
<feature type="domain" description="PRD" evidence="9">
    <location>
        <begin position="831"/>
        <end position="935"/>
    </location>
</feature>
<dbReference type="Pfam" id="PF00874">
    <property type="entry name" value="PRD"/>
    <property type="match status" value="2"/>
</dbReference>
<evidence type="ECO:0000256" key="6">
    <source>
        <dbReference type="ARBA" id="ARBA00023125"/>
    </source>
</evidence>
<dbReference type="PROSITE" id="PS51096">
    <property type="entry name" value="PTS_EIIA_TYPE_4"/>
    <property type="match status" value="1"/>
</dbReference>
<dbReference type="PANTHER" id="PTHR32071:SF90">
    <property type="entry name" value="TRANSCRIPTIONAL REGULATORY PROTEIN LEVR"/>
    <property type="match status" value="1"/>
</dbReference>
<dbReference type="Gene3D" id="1.10.1790.10">
    <property type="entry name" value="PRD domain"/>
    <property type="match status" value="2"/>
</dbReference>
<dbReference type="Proteomes" id="UP000196877">
    <property type="component" value="Chromosome"/>
</dbReference>
<dbReference type="Pfam" id="PF03610">
    <property type="entry name" value="EIIA-man"/>
    <property type="match status" value="1"/>
</dbReference>
<evidence type="ECO:0000313" key="10">
    <source>
        <dbReference type="EMBL" id="ASB88179.1"/>
    </source>
</evidence>
<evidence type="ECO:0000259" key="9">
    <source>
        <dbReference type="PROSITE" id="PS51372"/>
    </source>
</evidence>
<keyword evidence="3" id="KW-0547">Nucleotide-binding</keyword>
<sequence>MKRIDKIYHQLMHNFRNVTLDQLLQVQGHSAKEIAEQLQMERSNVSFELNNLVRAQKAVKIKTFPVRYVPVEIVERIFNMEWNKEKMEVEDLHQLQGNHKRIRRKISTNPLELMIGAKGSLKKAISQAKAAVFYPPHGLHMLLLGPTGSGKSLFANRIYQFAIYSDILKPGAPFITFNCADYYNNPQLLLSQLFGHKKGTFTGADEDKVGLVEQADGGILFMDEIHRLPPEGQEMLFYFIDNGTYNRLGETEHRRTSKVLFICATTENPSSVLLKTFLRRIPMTIHIPSLEERSLKERIELTTFLLGKEAERIKKNLNVHIDVYNALIHSAKFGNVGQLKSNVQLVCAHGFLNHLDKDDVVELTVRDLPDEIKQDWISSSKNIERSKMISEYVNITTIISPIVEDETTKLDDDLSFNLYHLIEEKVKNLNKEGLSKKEINQYILTDIHLHVRSFFKQRTFQNHHLLKFVDDKVIQITKELKEVAEHELNCRFGRKFIYFLSMHIDAFLKRGKQIDVLNEQETDEIRDTHVKEYQVALIFKDKIQEYFRVIVPEIEVIYLTMLIQSIKSLEENKRVGIVVAAHGNSMASSMVEVAIELLGSTPIAAVDMPLTVSPSEIIESLAAKIKQMDEGEGVLMLVDMGSLAMLESKLEEKTGVNIKTISNVTTSMVLDAVRKVNYLNLNLHAIYDSVTKDFIELWDRQPASAGKKKALVSICTTGSGTAKKLEEILTTIVNKASDEPISILTVSSMKLANRIKEIEKEYEILATVGTKDPKINAPHVSLEVLIGGEGEKVIQQAITKGGIPMSDGFTGTNIIVRELCEDSLKKYLVFLNPYHMIDMLLEWLQTIQDELGIILNNTVMIKVIMHTAFAFEREVKQNPIAFSEEEEINGQLEKVYHITERTLHPYEQKLGLKISDDEKLFIAAIFAEELQGQLF</sequence>
<dbReference type="Gene3D" id="3.40.50.510">
    <property type="entry name" value="Phosphotransferase system, mannose-type IIA component"/>
    <property type="match status" value="1"/>
</dbReference>
<dbReference type="InterPro" id="IPR036662">
    <property type="entry name" value="PTS_EIIA_man-typ_sf"/>
</dbReference>
<gene>
    <name evidence="10" type="ORF">S101395_01670</name>
</gene>
<reference evidence="10 11" key="1">
    <citation type="submission" date="2017-06" db="EMBL/GenBank/DDBJ databases">
        <title>Genome sequence of Bacillus sonorensis strain SRCM101395.</title>
        <authorList>
            <person name="Cho S.H."/>
        </authorList>
    </citation>
    <scope>NUCLEOTIDE SEQUENCE [LARGE SCALE GENOMIC DNA]</scope>
    <source>
        <strain evidence="10 11">SRCM101395</strain>
    </source>
</reference>
<dbReference type="InterPro" id="IPR004701">
    <property type="entry name" value="PTS_EIIA_man-typ"/>
</dbReference>
<protein>
    <submittedName>
        <fullName evidence="10">Transcriptional regulatory protein LevR</fullName>
    </submittedName>
</protein>
<evidence type="ECO:0000259" key="7">
    <source>
        <dbReference type="PROSITE" id="PS50045"/>
    </source>
</evidence>
<dbReference type="InterPro" id="IPR027417">
    <property type="entry name" value="P-loop_NTPase"/>
</dbReference>
<feature type="domain" description="PRD" evidence="9">
    <location>
        <begin position="468"/>
        <end position="573"/>
    </location>
</feature>
<dbReference type="InterPro" id="IPR036634">
    <property type="entry name" value="PRD_sf"/>
</dbReference>
<evidence type="ECO:0000259" key="8">
    <source>
        <dbReference type="PROSITE" id="PS51096"/>
    </source>
</evidence>
<keyword evidence="5" id="KW-0067">ATP-binding</keyword>